<dbReference type="EMBL" id="CAJVQC010078328">
    <property type="protein sequence ID" value="CAG8816249.1"/>
    <property type="molecule type" value="Genomic_DNA"/>
</dbReference>
<protein>
    <submittedName>
        <fullName evidence="1">21349_t:CDS:1</fullName>
    </submittedName>
</protein>
<name>A0ACA9RZ68_9GLOM</name>
<evidence type="ECO:0000313" key="1">
    <source>
        <dbReference type="EMBL" id="CAG8816249.1"/>
    </source>
</evidence>
<evidence type="ECO:0000313" key="2">
    <source>
        <dbReference type="Proteomes" id="UP000789920"/>
    </source>
</evidence>
<keyword evidence="2" id="KW-1185">Reference proteome</keyword>
<proteinExistence type="predicted"/>
<accession>A0ACA9RZ68</accession>
<gene>
    <name evidence="1" type="ORF">RPERSI_LOCUS24413</name>
</gene>
<organism evidence="1 2">
    <name type="scientific">Racocetra persica</name>
    <dbReference type="NCBI Taxonomy" id="160502"/>
    <lineage>
        <taxon>Eukaryota</taxon>
        <taxon>Fungi</taxon>
        <taxon>Fungi incertae sedis</taxon>
        <taxon>Mucoromycota</taxon>
        <taxon>Glomeromycotina</taxon>
        <taxon>Glomeromycetes</taxon>
        <taxon>Diversisporales</taxon>
        <taxon>Gigasporaceae</taxon>
        <taxon>Racocetra</taxon>
    </lineage>
</organism>
<comment type="caution">
    <text evidence="1">The sequence shown here is derived from an EMBL/GenBank/DDBJ whole genome shotgun (WGS) entry which is preliminary data.</text>
</comment>
<dbReference type="Proteomes" id="UP000789920">
    <property type="component" value="Unassembled WGS sequence"/>
</dbReference>
<sequence length="184" mass="21221">MSKPANSPTLVESLNLCHTAYWIRDPNSGRSLIDWDIYFIETNPGCTKEEAHRSLSLELGILLKNIPRRSNLFAKVTTLKNALENSNNDPVNTLLWGNYGKISMLAIMDRINKRKIRSIAIQEETERYKSEQEYISHRLEGRTREDLEITSNDYASEPNITPIQEEPSPETDYYESINKNDTQN</sequence>
<feature type="non-terminal residue" evidence="1">
    <location>
        <position position="184"/>
    </location>
</feature>
<reference evidence="1" key="1">
    <citation type="submission" date="2021-06" db="EMBL/GenBank/DDBJ databases">
        <authorList>
            <person name="Kallberg Y."/>
            <person name="Tangrot J."/>
            <person name="Rosling A."/>
        </authorList>
    </citation>
    <scope>NUCLEOTIDE SEQUENCE</scope>
    <source>
        <strain evidence="1">MA461A</strain>
    </source>
</reference>